<reference evidence="3" key="2">
    <citation type="submission" date="2009-11" db="EMBL/GenBank/DDBJ databases">
        <title>The Genome Sequence of Allomyces macrogynus strain ATCC 38327.</title>
        <authorList>
            <consortium name="The Broad Institute Genome Sequencing Platform"/>
            <person name="Russ C."/>
            <person name="Cuomo C."/>
            <person name="Shea T."/>
            <person name="Young S.K."/>
            <person name="Zeng Q."/>
            <person name="Koehrsen M."/>
            <person name="Haas B."/>
            <person name="Borodovsky M."/>
            <person name="Guigo R."/>
            <person name="Alvarado L."/>
            <person name="Berlin A."/>
            <person name="Borenstein D."/>
            <person name="Chen Z."/>
            <person name="Engels R."/>
            <person name="Freedman E."/>
            <person name="Gellesch M."/>
            <person name="Goldberg J."/>
            <person name="Griggs A."/>
            <person name="Gujja S."/>
            <person name="Heiman D."/>
            <person name="Hepburn T."/>
            <person name="Howarth C."/>
            <person name="Jen D."/>
            <person name="Larson L."/>
            <person name="Lewis B."/>
            <person name="Mehta T."/>
            <person name="Park D."/>
            <person name="Pearson M."/>
            <person name="Roberts A."/>
            <person name="Saif S."/>
            <person name="Shenoy N."/>
            <person name="Sisk P."/>
            <person name="Stolte C."/>
            <person name="Sykes S."/>
            <person name="Walk T."/>
            <person name="White J."/>
            <person name="Yandava C."/>
            <person name="Burger G."/>
            <person name="Gray M.W."/>
            <person name="Holland P.W.H."/>
            <person name="King N."/>
            <person name="Lang F.B.F."/>
            <person name="Roger A.J."/>
            <person name="Ruiz-Trillo I."/>
            <person name="Lander E."/>
            <person name="Nusbaum C."/>
        </authorList>
    </citation>
    <scope>NUCLEOTIDE SEQUENCE [LARGE SCALE GENOMIC DNA]</scope>
    <source>
        <strain evidence="3">ATCC 38327</strain>
    </source>
</reference>
<feature type="compositionally biased region" description="Polar residues" evidence="1">
    <location>
        <begin position="108"/>
        <end position="118"/>
    </location>
</feature>
<evidence type="ECO:0000313" key="3">
    <source>
        <dbReference type="Proteomes" id="UP000054350"/>
    </source>
</evidence>
<dbReference type="AlphaFoldDB" id="A0A0L0RX73"/>
<organism evidence="2 3">
    <name type="scientific">Allomyces macrogynus (strain ATCC 38327)</name>
    <name type="common">Allomyces javanicus var. macrogynus</name>
    <dbReference type="NCBI Taxonomy" id="578462"/>
    <lineage>
        <taxon>Eukaryota</taxon>
        <taxon>Fungi</taxon>
        <taxon>Fungi incertae sedis</taxon>
        <taxon>Blastocladiomycota</taxon>
        <taxon>Blastocladiomycetes</taxon>
        <taxon>Blastocladiales</taxon>
        <taxon>Blastocladiaceae</taxon>
        <taxon>Allomyces</taxon>
    </lineage>
</organism>
<proteinExistence type="predicted"/>
<dbReference type="VEuPathDB" id="FungiDB:AMAG_17722"/>
<feature type="region of interest" description="Disordered" evidence="1">
    <location>
        <begin position="1"/>
        <end position="31"/>
    </location>
</feature>
<evidence type="ECO:0000256" key="1">
    <source>
        <dbReference type="SAM" id="MobiDB-lite"/>
    </source>
</evidence>
<gene>
    <name evidence="2" type="ORF">AMAG_17722</name>
</gene>
<accession>A0A0L0RX73</accession>
<evidence type="ECO:0000313" key="2">
    <source>
        <dbReference type="EMBL" id="KNE54943.1"/>
    </source>
</evidence>
<keyword evidence="3" id="KW-1185">Reference proteome</keyword>
<protein>
    <submittedName>
        <fullName evidence="2">Uncharacterized protein</fullName>
    </submittedName>
</protein>
<sequence>MHRILSGTGGMRSSSTCGANGRHGVGRNGDEQREDSMVQLLTVVAVVVVVVGDCVDFRQSSAVSQLAPVGRAHRSNLSIGLQQSPFPAGSVGHSREERASECPPPACSASQSRSCSPTARTAARSPPSLPRRPTVARCRRFCRVSRVTWPDRLRRCRTVSLAFGISSSLCACWVPTSLLRVASLWPREWRR</sequence>
<reference evidence="2 3" key="1">
    <citation type="submission" date="2009-11" db="EMBL/GenBank/DDBJ databases">
        <title>Annotation of Allomyces macrogynus ATCC 38327.</title>
        <authorList>
            <consortium name="The Broad Institute Genome Sequencing Platform"/>
            <person name="Russ C."/>
            <person name="Cuomo C."/>
            <person name="Burger G."/>
            <person name="Gray M.W."/>
            <person name="Holland P.W.H."/>
            <person name="King N."/>
            <person name="Lang F.B.F."/>
            <person name="Roger A.J."/>
            <person name="Ruiz-Trillo I."/>
            <person name="Young S.K."/>
            <person name="Zeng Q."/>
            <person name="Gargeya S."/>
            <person name="Fitzgerald M."/>
            <person name="Haas B."/>
            <person name="Abouelleil A."/>
            <person name="Alvarado L."/>
            <person name="Arachchi H.M."/>
            <person name="Berlin A."/>
            <person name="Chapman S.B."/>
            <person name="Gearin G."/>
            <person name="Goldberg J."/>
            <person name="Griggs A."/>
            <person name="Gujja S."/>
            <person name="Hansen M."/>
            <person name="Heiman D."/>
            <person name="Howarth C."/>
            <person name="Larimer J."/>
            <person name="Lui A."/>
            <person name="MacDonald P.J.P."/>
            <person name="McCowen C."/>
            <person name="Montmayeur A."/>
            <person name="Murphy C."/>
            <person name="Neiman D."/>
            <person name="Pearson M."/>
            <person name="Priest M."/>
            <person name="Roberts A."/>
            <person name="Saif S."/>
            <person name="Shea T."/>
            <person name="Sisk P."/>
            <person name="Stolte C."/>
            <person name="Sykes S."/>
            <person name="Wortman J."/>
            <person name="Nusbaum C."/>
            <person name="Birren B."/>
        </authorList>
    </citation>
    <scope>NUCLEOTIDE SEQUENCE [LARGE SCALE GENOMIC DNA]</scope>
    <source>
        <strain evidence="2 3">ATCC 38327</strain>
    </source>
</reference>
<dbReference type="Proteomes" id="UP000054350">
    <property type="component" value="Unassembled WGS sequence"/>
</dbReference>
<name>A0A0L0RX73_ALLM3</name>
<dbReference type="EMBL" id="GG745328">
    <property type="protein sequence ID" value="KNE54943.1"/>
    <property type="molecule type" value="Genomic_DNA"/>
</dbReference>
<feature type="region of interest" description="Disordered" evidence="1">
    <location>
        <begin position="78"/>
        <end position="132"/>
    </location>
</feature>